<dbReference type="EC" id="5.1.3.1" evidence="3"/>
<gene>
    <name evidence="3" type="ORF">J2S01_001602</name>
</gene>
<dbReference type="RefSeq" id="WP_307224028.1">
    <property type="nucleotide sequence ID" value="NZ_CP116940.1"/>
</dbReference>
<accession>A0ABT9Y7S0</accession>
<evidence type="ECO:0000256" key="1">
    <source>
        <dbReference type="ARBA" id="ARBA00022723"/>
    </source>
</evidence>
<comment type="caution">
    <text evidence="3">The sequence shown here is derived from an EMBL/GenBank/DDBJ whole genome shotgun (WGS) entry which is preliminary data.</text>
</comment>
<dbReference type="InterPro" id="IPR013785">
    <property type="entry name" value="Aldolase_TIM"/>
</dbReference>
<dbReference type="Gene3D" id="3.20.20.70">
    <property type="entry name" value="Aldolase class I"/>
    <property type="match status" value="1"/>
</dbReference>
<organism evidence="3 4">
    <name type="scientific">Pectinatus haikarae</name>
    <dbReference type="NCBI Taxonomy" id="349096"/>
    <lineage>
        <taxon>Bacteria</taxon>
        <taxon>Bacillati</taxon>
        <taxon>Bacillota</taxon>
        <taxon>Negativicutes</taxon>
        <taxon>Selenomonadales</taxon>
        <taxon>Selenomonadaceae</taxon>
        <taxon>Pectinatus</taxon>
    </lineage>
</organism>
<dbReference type="Proteomes" id="UP001239167">
    <property type="component" value="Unassembled WGS sequence"/>
</dbReference>
<evidence type="ECO:0000313" key="3">
    <source>
        <dbReference type="EMBL" id="MDQ0203883.1"/>
    </source>
</evidence>
<dbReference type="CDD" id="cd00429">
    <property type="entry name" value="RPE"/>
    <property type="match status" value="1"/>
</dbReference>
<proteinExistence type="predicted"/>
<reference evidence="3 4" key="1">
    <citation type="submission" date="2023-07" db="EMBL/GenBank/DDBJ databases">
        <title>Genomic Encyclopedia of Type Strains, Phase IV (KMG-IV): sequencing the most valuable type-strain genomes for metagenomic binning, comparative biology and taxonomic classification.</title>
        <authorList>
            <person name="Goeker M."/>
        </authorList>
    </citation>
    <scope>NUCLEOTIDE SEQUENCE [LARGE SCALE GENOMIC DNA]</scope>
    <source>
        <strain evidence="3 4">DSM 16980</strain>
    </source>
</reference>
<name>A0ABT9Y7S0_9FIRM</name>
<dbReference type="InterPro" id="IPR011060">
    <property type="entry name" value="RibuloseP-bd_barrel"/>
</dbReference>
<evidence type="ECO:0000313" key="4">
    <source>
        <dbReference type="Proteomes" id="UP001239167"/>
    </source>
</evidence>
<dbReference type="EMBL" id="JAUSUE010000010">
    <property type="protein sequence ID" value="MDQ0203883.1"/>
    <property type="molecule type" value="Genomic_DNA"/>
</dbReference>
<protein>
    <submittedName>
        <fullName evidence="3">Ribulose-phosphate 3-epimerase</fullName>
        <ecNumber evidence="3">5.1.3.1</ecNumber>
    </submittedName>
</protein>
<dbReference type="GO" id="GO:0004750">
    <property type="term" value="F:D-ribulose-phosphate 3-epimerase activity"/>
    <property type="evidence" value="ECO:0007669"/>
    <property type="project" value="UniProtKB-EC"/>
</dbReference>
<dbReference type="PANTHER" id="PTHR11749">
    <property type="entry name" value="RIBULOSE-5-PHOSPHATE-3-EPIMERASE"/>
    <property type="match status" value="1"/>
</dbReference>
<evidence type="ECO:0000256" key="2">
    <source>
        <dbReference type="ARBA" id="ARBA00023235"/>
    </source>
</evidence>
<keyword evidence="1" id="KW-0479">Metal-binding</keyword>
<sequence length="232" mass="25900">MENHITISPSLICADLCNLKSEVSLLKKAGMQSLHVDIIDPHFSPSMPIGLSTIEQLHHKSLMDFDIHIMSTMNEFFINELLKINPASITFHYETTLHVEKMLQIIKNAGIKTGIALNPATPIDTLKYVIKECDYLLLMLINPGYADGKSEEMITYATDKIRDCKNFIKEHGASTKIVVDGRVSMDVIPALIDAGAEVLVAGSKSIFRKDNTYAENYRQAVELINKHLKDGN</sequence>
<dbReference type="InterPro" id="IPR000056">
    <property type="entry name" value="Ribul_P_3_epim-like"/>
</dbReference>
<dbReference type="SUPFAM" id="SSF51366">
    <property type="entry name" value="Ribulose-phoshate binding barrel"/>
    <property type="match status" value="1"/>
</dbReference>
<keyword evidence="4" id="KW-1185">Reference proteome</keyword>
<dbReference type="Pfam" id="PF00834">
    <property type="entry name" value="Ribul_P_3_epim"/>
    <property type="match status" value="1"/>
</dbReference>
<keyword evidence="2 3" id="KW-0413">Isomerase</keyword>